<gene>
    <name evidence="4" type="ORF">O6P32_00060</name>
</gene>
<dbReference type="Gene3D" id="2.40.170.20">
    <property type="entry name" value="TonB-dependent receptor, beta-barrel domain"/>
    <property type="match status" value="1"/>
</dbReference>
<keyword evidence="3" id="KW-0998">Cell outer membrane</keyword>
<keyword evidence="5" id="KW-1185">Reference proteome</keyword>
<dbReference type="RefSeq" id="WP_269876211.1">
    <property type="nucleotide sequence ID" value="NZ_JAPZVM010000001.1"/>
</dbReference>
<organism evidence="4 5">
    <name type="scientific">Phocaeicola acetigenes</name>
    <dbReference type="NCBI Taxonomy" id="3016083"/>
    <lineage>
        <taxon>Bacteria</taxon>
        <taxon>Pseudomonadati</taxon>
        <taxon>Bacteroidota</taxon>
        <taxon>Bacteroidia</taxon>
        <taxon>Bacteroidales</taxon>
        <taxon>Bacteroidaceae</taxon>
        <taxon>Phocaeicola</taxon>
    </lineage>
</organism>
<keyword evidence="2" id="KW-0472">Membrane</keyword>
<evidence type="ECO:0000256" key="1">
    <source>
        <dbReference type="ARBA" id="ARBA00004442"/>
    </source>
</evidence>
<dbReference type="EMBL" id="JAPZVM010000001">
    <property type="protein sequence ID" value="MCZ8371107.1"/>
    <property type="molecule type" value="Genomic_DNA"/>
</dbReference>
<keyword evidence="4" id="KW-0675">Receptor</keyword>
<dbReference type="Proteomes" id="UP001141933">
    <property type="component" value="Unassembled WGS sequence"/>
</dbReference>
<accession>A0ABT4PDH9</accession>
<dbReference type="SUPFAM" id="SSF56935">
    <property type="entry name" value="Porins"/>
    <property type="match status" value="1"/>
</dbReference>
<name>A0ABT4PDH9_9BACT</name>
<comment type="caution">
    <text evidence="4">The sequence shown here is derived from an EMBL/GenBank/DDBJ whole genome shotgun (WGS) entry which is preliminary data.</text>
</comment>
<protein>
    <submittedName>
        <fullName evidence="4">TonB-dependent receptor</fullName>
    </submittedName>
</protein>
<reference evidence="4" key="1">
    <citation type="submission" date="2022-12" db="EMBL/GenBank/DDBJ databases">
        <title>Phocaeicola acetigenes sp. nov., isolated feces from a healthy human.</title>
        <authorList>
            <person name="Do H."/>
            <person name="Ha Y.B."/>
            <person name="Kim J.-S."/>
            <person name="Suh M.K."/>
            <person name="Kim H.S."/>
            <person name="Lee J.-S."/>
        </authorList>
    </citation>
    <scope>NUCLEOTIDE SEQUENCE</scope>
    <source>
        <strain evidence="4">KGMB11183</strain>
    </source>
</reference>
<proteinExistence type="predicted"/>
<evidence type="ECO:0000313" key="4">
    <source>
        <dbReference type="EMBL" id="MCZ8371107.1"/>
    </source>
</evidence>
<comment type="subcellular location">
    <subcellularLocation>
        <location evidence="1">Cell outer membrane</location>
    </subcellularLocation>
</comment>
<evidence type="ECO:0000256" key="2">
    <source>
        <dbReference type="ARBA" id="ARBA00023136"/>
    </source>
</evidence>
<dbReference type="InterPro" id="IPR036942">
    <property type="entry name" value="Beta-barrel_TonB_sf"/>
</dbReference>
<sequence length="843" mass="95082">MKKELGLMSVLFCLTPALIAQNKVKKNVLEDNASFTFTESQLNEDDDVAQSNYALVTSNNDVYLSNVGYLFSPMRFRVRGLDSQYSEVFFNGVQFNDVETGRFSYGLIGGLNDATRNKEGISPFETNNFTFGAVGGSSNINMRASQYAPGSKLVFSACNRSYVARAMYTYSTGLMNNGWAFTGSFGYRWAEEGNIAGTFYNSFSYFLAAQKVFNERHSLSLATWGAPTERGQQGASTEEAYYLANSHYYNPNWGYQNGEKRNARVVNSYEPSAIATWDFDINKDMKLVTSAGFKYSSYGKSALGWGGNAADPRPDYYKKLPSSIFNVWNSVPTADELDQFNRVTDLWMNNESYRQIDWDMLYLANQKANATGKDALYYQEELHNDQLAFNLSSVFNHSLDKNHKYSAGIAFNATKGMHYKTMKDLLGATTYTDIDKFSVRDYGYGSSIIQNDLDNPNRRIGEGDRFGYDYDIHVYKESAWLRYEGKDAGLNYFVSGKIGSTQMFRYGNMRNGRAPLKSKGSSGTAKFLEGAIKAGIRYDFNGNHSISLNASYEDRAPLAYNAFIAPRIKNDFVKDLKTERILGGELSYNFTGSVVNGRITGYYMRFSNQVEMDAFYNDNESRFTYLSMNGIEKEHYGIEAAATVKLTSNLSLTGIATWSEAKYINNPDAVRTYESESESNVDRVYAKGMRLSGTPLSAYSLGLDYNIKGWFFNLTGNYYHRVYLDFSTYRRLESVLTKYSDGTVDANGNLVGVSVPEQEELDGGFMLDASIGKFIRLRDGKSLSINLSLNNILNNTNLRTGGYEQNRDDSYEDGSERVYVFSKNSKYYYAFPFNAFLNVGFRF</sequence>
<evidence type="ECO:0000256" key="3">
    <source>
        <dbReference type="ARBA" id="ARBA00023237"/>
    </source>
</evidence>
<evidence type="ECO:0000313" key="5">
    <source>
        <dbReference type="Proteomes" id="UP001141933"/>
    </source>
</evidence>